<feature type="transmembrane region" description="Helical" evidence="1">
    <location>
        <begin position="846"/>
        <end position="866"/>
    </location>
</feature>
<dbReference type="AlphaFoldDB" id="A0A8J8P531"/>
<proteinExistence type="predicted"/>
<protein>
    <submittedName>
        <fullName evidence="2">Uncharacterized protein</fullName>
    </submittedName>
</protein>
<comment type="caution">
    <text evidence="2">The sequence shown here is derived from an EMBL/GenBank/DDBJ whole genome shotgun (WGS) entry which is preliminary data.</text>
</comment>
<name>A0A8J8P531_HALGN</name>
<evidence type="ECO:0000256" key="1">
    <source>
        <dbReference type="SAM" id="Phobius"/>
    </source>
</evidence>
<gene>
    <name evidence="2" type="ORF">FGO68_gene1499</name>
</gene>
<feature type="transmembrane region" description="Helical" evidence="1">
    <location>
        <begin position="907"/>
        <end position="927"/>
    </location>
</feature>
<feature type="transmembrane region" description="Helical" evidence="1">
    <location>
        <begin position="980"/>
        <end position="1004"/>
    </location>
</feature>
<reference evidence="2" key="1">
    <citation type="submission" date="2019-06" db="EMBL/GenBank/DDBJ databases">
        <authorList>
            <person name="Zheng W."/>
        </authorList>
    </citation>
    <scope>NUCLEOTIDE SEQUENCE</scope>
    <source>
        <strain evidence="2">QDHG01</strain>
    </source>
</reference>
<evidence type="ECO:0000313" key="3">
    <source>
        <dbReference type="Proteomes" id="UP000785679"/>
    </source>
</evidence>
<dbReference type="Proteomes" id="UP000785679">
    <property type="component" value="Unassembled WGS sequence"/>
</dbReference>
<dbReference type="EMBL" id="RRYP01001241">
    <property type="protein sequence ID" value="TNV86205.1"/>
    <property type="molecule type" value="Genomic_DNA"/>
</dbReference>
<keyword evidence="1" id="KW-1133">Transmembrane helix</keyword>
<organism evidence="2 3">
    <name type="scientific">Halteria grandinella</name>
    <dbReference type="NCBI Taxonomy" id="5974"/>
    <lineage>
        <taxon>Eukaryota</taxon>
        <taxon>Sar</taxon>
        <taxon>Alveolata</taxon>
        <taxon>Ciliophora</taxon>
        <taxon>Intramacronucleata</taxon>
        <taxon>Spirotrichea</taxon>
        <taxon>Stichotrichia</taxon>
        <taxon>Sporadotrichida</taxon>
        <taxon>Halteriidae</taxon>
        <taxon>Halteria</taxon>
    </lineage>
</organism>
<feature type="transmembrane region" description="Helical" evidence="1">
    <location>
        <begin position="1061"/>
        <end position="1080"/>
    </location>
</feature>
<feature type="transmembrane region" description="Helical" evidence="1">
    <location>
        <begin position="1092"/>
        <end position="1112"/>
    </location>
</feature>
<keyword evidence="1" id="KW-0472">Membrane</keyword>
<feature type="transmembrane region" description="Helical" evidence="1">
    <location>
        <begin position="811"/>
        <end position="834"/>
    </location>
</feature>
<evidence type="ECO:0000313" key="2">
    <source>
        <dbReference type="EMBL" id="TNV86205.1"/>
    </source>
</evidence>
<accession>A0A8J8P531</accession>
<feature type="transmembrane region" description="Helical" evidence="1">
    <location>
        <begin position="1124"/>
        <end position="1143"/>
    </location>
</feature>
<keyword evidence="3" id="KW-1185">Reference proteome</keyword>
<dbReference type="OrthoDB" id="2121828at2759"/>
<sequence length="1210" mass="136064">MGIEDYDLQAHNIQYDSFAATVYMVQTERIFTFMLSTYQIYQYDKPIMPTPGMKLQGLVISQNLDAYVFAYWSAYCLVYKVDGGMSTQAIRNSISQYAFGCPSSGRENMIYSDYVSYSSNLDLIAVCKGFTWAQLFTYLFPNGLDPMSSGFSLDTDYFECQSITISYQSSILKMYSAVLDTGEMNMFVATLRFQNPGSMLSEFQKISRVNEMISIRSLVLDAQKNIFMASSGEDLITRSGFQQISDSMHGILTMSTATFDMSCSNYLDVYSGEIGAWYFPDEQSVSTDFAYFAYPLNLEAIIVPSSTYSLNTILSTEISAICIGKGPGYSLVPYPTTINLDYIIGEVKKFTILPTWMIALKVCPEVDAPQFTYIIESTTFSGAIEDNPFSINSEGQLVIDGRLIEDIGQTEEIEVTIRATLNQDLQFNTINFLTIGSPNSPPSQSSMLDITSFTVEVRGTLSIPLPPLTDPDLTQTLRYNLLLADVGTLAPDFMTTQGLEMRVIPTNNEQAGIYRIQTQYTDGIAYRYGQILMITVNPTLEDNPYTISNSAPPLFANPLPPIRLIQGSSLDYTLPDISDADGDTFQVLFSLGETVQFAKPSLDGKVIRFTTESGVKYKSQYECIIKLRDNNEKPKESKYSLWVEIIPEKEEINQEKIEIIERGKESVKKQGAKKIEFQLQKPTRDGRVNLKLINLPVSQASILTNQLNETYFRARLNGGDLLNHTFLKQTGDAVTALISFENPEKISLYDDPLDQIEFSTIKTIFLEVEKVGLFYIEKGYKSSVQLPNQYSENGIQLIKTINDVSSAVQMAMIPGSIMINLLFQFVINLIWGMLNDLSFMINMTMISISIPGVAQPIMSIVLQFIYLDILQTDKWLTPILSSDTNDESLNTFFEESGFQSQLMLKNLGSTLIFTIILALLYFLDGLVKLISRFDERILKLTSKLQDKLYWNSGIRFVIQQFQPLLVTSLINLYYMNATSILSLASLASALLTLIILSASLYLMFSKLNQSTDLTKLSVSSSPLFEGLRTTSPIGKQWLPLTLLKWSSLSLILVTLRDSPMFQLASIHFISLTSQILLLHGRPISDPLEYRMSLFNEVMASVYLYGLFTLTDYMGRNEVKEECGLGLLGVVMFTIMANVLKVVYQVGQVIKVKIQAKKARSKMTVKMRPISQVSIASFEQTNSVMNAEQGNKPVVKINTYFRQFDRQPNNY</sequence>
<keyword evidence="1" id="KW-0812">Transmembrane</keyword>